<keyword evidence="1" id="KW-0479">Metal-binding</keyword>
<feature type="domain" description="SWIM-type" evidence="2">
    <location>
        <begin position="56"/>
        <end position="93"/>
    </location>
</feature>
<organism evidence="3 4">
    <name type="scientific">Mesorhizobium ciceri</name>
    <dbReference type="NCBI Taxonomy" id="39645"/>
    <lineage>
        <taxon>Bacteria</taxon>
        <taxon>Pseudomonadati</taxon>
        <taxon>Pseudomonadota</taxon>
        <taxon>Alphaproteobacteria</taxon>
        <taxon>Hyphomicrobiales</taxon>
        <taxon>Phyllobacteriaceae</taxon>
        <taxon>Mesorhizobium</taxon>
    </lineage>
</organism>
<keyword evidence="1" id="KW-0862">Zinc</keyword>
<dbReference type="PROSITE" id="PS50966">
    <property type="entry name" value="ZF_SWIM"/>
    <property type="match status" value="1"/>
</dbReference>
<dbReference type="InterPro" id="IPR049245">
    <property type="entry name" value="DUF6880"/>
</dbReference>
<proteinExistence type="predicted"/>
<name>A0AB38T973_9HYPH</name>
<dbReference type="Pfam" id="PF04434">
    <property type="entry name" value="SWIM"/>
    <property type="match status" value="1"/>
</dbReference>
<evidence type="ECO:0000313" key="3">
    <source>
        <dbReference type="EMBL" id="UTU51318.1"/>
    </source>
</evidence>
<dbReference type="AlphaFoldDB" id="A0AB38T973"/>
<dbReference type="InterPro" id="IPR007527">
    <property type="entry name" value="Znf_SWIM"/>
</dbReference>
<evidence type="ECO:0000313" key="4">
    <source>
        <dbReference type="Proteomes" id="UP001060070"/>
    </source>
</evidence>
<dbReference type="Proteomes" id="UP001060070">
    <property type="component" value="Chromosome"/>
</dbReference>
<keyword evidence="1" id="KW-0863">Zinc-finger</keyword>
<sequence>MNRKNSRPRFDVDALRDLVGNKVYSRGEAYWRDGLVQLLTVGSKRVLAQVAGTEDYRVELMGPAESIEGSCSCRAFGDWGYCKHLVAAALATNAAGSDGEAEGAGMFARIREHLEGKDKTALVEMIVDIAERDPILLRKLEMATLATQSGDEVTLEARLGKMIDGATATNGFVDYREAPDWAQGVKEALDAIAALPSKHADIMLKLAIQVIDQVEAALENIDDSDGHCAPLLDRACEIHLQAAQVAPCVSVSLARDLFEREINGDYDTFSGAAGRYSDVLGEDGLAEYRRLATEAWEELPATAGKSRTGHILNGDHYRLREILDFFAERDGDVEARIALRAKHLSSLEAYLQIAKLCLSYGRADEALRWAEDGLWLFEDDRPDERLVFFAVELLTTAGRDADAEAHLWRAFEKAPSLELYRRLCKTGGVAARDRAVSRLQSRLAGEKSSKWHYPAELLIGILIEEKRFDLAWANTREHGASDGLKERLARASEATHPREALTIYAERVNRLAEFGGNDAYAEAAALIGHMAGLRGASEHAAYLADVKTRFGRKRNFMKLLA</sequence>
<reference evidence="3 4" key="1">
    <citation type="journal article" date="2022" name="Microbiol. Resour. Announc.">
        <title>Complete Genome Sequence of Mesorhizobium ciceri Strain R30, a Rhizobium Used as a Commercial Inoculant for Chickpea in Argentina.</title>
        <authorList>
            <person name="Foresto E."/>
            <person name="Revale S."/>
            <person name="Primo E."/>
            <person name="Nievas F."/>
            <person name="Carezzano E."/>
            <person name="Puente M."/>
            <person name="Alzari P."/>
            <person name="Mart M."/>
            <person name="Ben-Assaya M."/>
            <person name="Mornico D."/>
            <person name="Santoro M."/>
            <person name="Mart F."/>
            <person name="Giordano W."/>
            <person name="Bogino P."/>
        </authorList>
    </citation>
    <scope>NUCLEOTIDE SEQUENCE [LARGE SCALE GENOMIC DNA]</scope>
    <source>
        <strain evidence="3 4">R30</strain>
    </source>
</reference>
<evidence type="ECO:0000256" key="1">
    <source>
        <dbReference type="PROSITE-ProRule" id="PRU00325"/>
    </source>
</evidence>
<keyword evidence="4" id="KW-1185">Reference proteome</keyword>
<dbReference type="RefSeq" id="WP_024502475.1">
    <property type="nucleotide sequence ID" value="NZ_CP088147.1"/>
</dbReference>
<gene>
    <name evidence="3" type="ORF">LRP29_28270</name>
</gene>
<dbReference type="EMBL" id="CP088147">
    <property type="protein sequence ID" value="UTU51318.1"/>
    <property type="molecule type" value="Genomic_DNA"/>
</dbReference>
<accession>A0AB38T973</accession>
<evidence type="ECO:0000259" key="2">
    <source>
        <dbReference type="PROSITE" id="PS50966"/>
    </source>
</evidence>
<dbReference type="GO" id="GO:0008270">
    <property type="term" value="F:zinc ion binding"/>
    <property type="evidence" value="ECO:0007669"/>
    <property type="project" value="UniProtKB-KW"/>
</dbReference>
<dbReference type="Pfam" id="PF21810">
    <property type="entry name" value="DUF6880"/>
    <property type="match status" value="1"/>
</dbReference>
<protein>
    <submittedName>
        <fullName evidence="3">SWIM zinc finger family protein</fullName>
    </submittedName>
</protein>